<name>A0A4P8PJR7_9VIRU</name>
<protein>
    <submittedName>
        <fullName evidence="1">DNA pilot protein</fullName>
    </submittedName>
</protein>
<organism evidence="1">
    <name type="scientific">Blackfly microvirus SF02</name>
    <dbReference type="NCBI Taxonomy" id="2576452"/>
    <lineage>
        <taxon>Viruses</taxon>
        <taxon>Monodnaviria</taxon>
        <taxon>Sangervirae</taxon>
        <taxon>Phixviricota</taxon>
        <taxon>Malgrandaviricetes</taxon>
        <taxon>Petitvirales</taxon>
        <taxon>Microviridae</taxon>
        <taxon>Microvirus</taxon>
    </lineage>
</organism>
<accession>A0A4P8PJR7</accession>
<dbReference type="Proteomes" id="UP000325060">
    <property type="component" value="Segment"/>
</dbReference>
<evidence type="ECO:0000313" key="1">
    <source>
        <dbReference type="EMBL" id="QCQ84672.1"/>
    </source>
</evidence>
<dbReference type="EMBL" id="MK249147">
    <property type="protein sequence ID" value="QCQ84672.1"/>
    <property type="molecule type" value="Genomic_DNA"/>
</dbReference>
<reference evidence="1" key="1">
    <citation type="submission" date="2018-12" db="EMBL/GenBank/DDBJ databases">
        <title>Singled stranded DNA viruses identified in blackflies (Austrosimulium ungulatum) sampled in New Zealand.</title>
        <authorList>
            <person name="Kraberger S."/>
            <person name="Fontenele R.S."/>
            <person name="Schmidlin K."/>
            <person name="Walters M."/>
            <person name="Varsani A."/>
        </authorList>
    </citation>
    <scope>NUCLEOTIDE SEQUENCE [LARGE SCALE GENOMIC DNA]</scope>
    <source>
        <strain evidence="1">038</strain>
    </source>
</reference>
<sequence length="248" mass="27355">MSGAVWGEVANAAIQAGTAWLNSDAQRDANRINIKNSREQRDFERDMSNTAIQRRATDIELAGGNRALAFVNGSEASTPSYTPARVEAPRIDAPRFNTAALMQSVQTDNIKADTFKKSAETRSMTLDSDYKEAVMSGRINFQNQGSALDLETKKLQMGKLQEEIAKVASDREAQQIANFIANETKEDAIKAIKSGALLRMLGIPGAENSAKWNEIKRKALDWLEHPSVPGIDYGTWHGRETENGWTPK</sequence>
<proteinExistence type="predicted"/>